<evidence type="ECO:0000256" key="1">
    <source>
        <dbReference type="ARBA" id="ARBA00023125"/>
    </source>
</evidence>
<evidence type="ECO:0000313" key="6">
    <source>
        <dbReference type="Proteomes" id="UP000469385"/>
    </source>
</evidence>
<accession>A0A6N8IQ51</accession>
<dbReference type="GO" id="GO:0006310">
    <property type="term" value="P:DNA recombination"/>
    <property type="evidence" value="ECO:0007669"/>
    <property type="project" value="UniProtKB-KW"/>
</dbReference>
<keyword evidence="2" id="KW-0234">DNA repair</keyword>
<evidence type="ECO:0000313" key="5">
    <source>
        <dbReference type="EMBL" id="MVQ28968.1"/>
    </source>
</evidence>
<evidence type="ECO:0000256" key="2">
    <source>
        <dbReference type="HAMAP-Rule" id="MF_01875"/>
    </source>
</evidence>
<dbReference type="PANTHER" id="PTHR41251">
    <property type="entry name" value="NON-HOMOLOGOUS END JOINING PROTEIN KU"/>
    <property type="match status" value="1"/>
</dbReference>
<dbReference type="InterPro" id="IPR006164">
    <property type="entry name" value="DNA_bd_Ku70/Ku80"/>
</dbReference>
<name>A0A6N8IQ51_9BURK</name>
<feature type="domain" description="Ku" evidence="4">
    <location>
        <begin position="58"/>
        <end position="186"/>
    </location>
</feature>
<comment type="caution">
    <text evidence="5">The sequence shown here is derived from an EMBL/GenBank/DDBJ whole genome shotgun (WGS) entry which is preliminary data.</text>
</comment>
<comment type="function">
    <text evidence="2">With LigD forms a non-homologous end joining (NHEJ) DNA repair enzyme, which repairs dsDNA breaks with reduced fidelity. Binds linear dsDNA with 5'- and 3'- overhangs but not closed circular dsDNA nor ssDNA. Recruits and stimulates the ligase activity of LigD.</text>
</comment>
<dbReference type="EMBL" id="WSEL01000003">
    <property type="protein sequence ID" value="MVQ28968.1"/>
    <property type="molecule type" value="Genomic_DNA"/>
</dbReference>
<comment type="similarity">
    <text evidence="2">Belongs to the prokaryotic Ku family.</text>
</comment>
<keyword evidence="2" id="KW-0233">DNA recombination</keyword>
<feature type="region of interest" description="Disordered" evidence="3">
    <location>
        <begin position="270"/>
        <end position="333"/>
    </location>
</feature>
<dbReference type="RefSeq" id="WP_157397021.1">
    <property type="nucleotide sequence ID" value="NZ_WSEL01000003.1"/>
</dbReference>
<dbReference type="PANTHER" id="PTHR41251:SF1">
    <property type="entry name" value="NON-HOMOLOGOUS END JOINING PROTEIN KU"/>
    <property type="match status" value="1"/>
</dbReference>
<dbReference type="CDD" id="cd00789">
    <property type="entry name" value="KU_like"/>
    <property type="match status" value="1"/>
</dbReference>
<keyword evidence="2" id="KW-0227">DNA damage</keyword>
<dbReference type="InterPro" id="IPR016194">
    <property type="entry name" value="SPOC-like_C_dom_sf"/>
</dbReference>
<keyword evidence="1 2" id="KW-0238">DNA-binding</keyword>
<keyword evidence="6" id="KW-1185">Reference proteome</keyword>
<dbReference type="InterPro" id="IPR009187">
    <property type="entry name" value="Prok_Ku"/>
</dbReference>
<dbReference type="NCBIfam" id="TIGR02772">
    <property type="entry name" value="Ku_bact"/>
    <property type="match status" value="1"/>
</dbReference>
<dbReference type="SMART" id="SM00559">
    <property type="entry name" value="Ku78"/>
    <property type="match status" value="1"/>
</dbReference>
<dbReference type="SUPFAM" id="SSF100939">
    <property type="entry name" value="SPOC domain-like"/>
    <property type="match status" value="1"/>
</dbReference>
<dbReference type="Pfam" id="PF02735">
    <property type="entry name" value="Ku"/>
    <property type="match status" value="1"/>
</dbReference>
<dbReference type="GO" id="GO:0003690">
    <property type="term" value="F:double-stranded DNA binding"/>
    <property type="evidence" value="ECO:0007669"/>
    <property type="project" value="UniProtKB-UniRule"/>
</dbReference>
<evidence type="ECO:0000256" key="3">
    <source>
        <dbReference type="SAM" id="MobiDB-lite"/>
    </source>
</evidence>
<dbReference type="PIRSF" id="PIRSF006493">
    <property type="entry name" value="Prok_Ku"/>
    <property type="match status" value="1"/>
</dbReference>
<evidence type="ECO:0000259" key="4">
    <source>
        <dbReference type="SMART" id="SM00559"/>
    </source>
</evidence>
<feature type="compositionally biased region" description="Basic and acidic residues" evidence="3">
    <location>
        <begin position="278"/>
        <end position="291"/>
    </location>
</feature>
<dbReference type="Proteomes" id="UP000469385">
    <property type="component" value="Unassembled WGS sequence"/>
</dbReference>
<sequence>MTAPASTRAVWKGAISFGLVHIPVVLHAATADIRPKFNLIDPASMSPVGNKQVSKATGEAVQREELVKGIEVEDGQYVVLSKDEIRTALPKTTQTIEIEAFVDAGEIAPAYFSKPYHVAPATRGLKPYALLRDVLARTHKVGVAKIVMSTKQHLAALMPVGDGLVLELLRWSDEVRDAPTSTGDTGAAAAPNERELKMAEQLVTDMAAAWSPDLFHDEFREKLQLLVQAKAQAGDVATLQPLPGEEAPAAGGSAEILDLTDLLRRSLQAKTGAAAKTPETREAATETREAANDEPVPLKKAAASKAAKSRTAVKPAPKAARATAKPVAAKSKR</sequence>
<protein>
    <recommendedName>
        <fullName evidence="2">Non-homologous end joining protein Ku</fullName>
    </recommendedName>
</protein>
<dbReference type="HAMAP" id="MF_01875">
    <property type="entry name" value="Prokaryotic_Ku"/>
    <property type="match status" value="1"/>
</dbReference>
<feature type="compositionally biased region" description="Low complexity" evidence="3">
    <location>
        <begin position="299"/>
        <end position="333"/>
    </location>
</feature>
<comment type="subunit">
    <text evidence="2">Homodimer. Interacts with LigD.</text>
</comment>
<gene>
    <name evidence="2" type="primary">ku</name>
    <name evidence="5" type="ORF">GON04_05910</name>
</gene>
<dbReference type="GO" id="GO:0006303">
    <property type="term" value="P:double-strand break repair via nonhomologous end joining"/>
    <property type="evidence" value="ECO:0007669"/>
    <property type="project" value="UniProtKB-UniRule"/>
</dbReference>
<dbReference type="AlphaFoldDB" id="A0A6N8IQ51"/>
<proteinExistence type="inferred from homology"/>
<reference evidence="5 6" key="1">
    <citation type="submission" date="2019-12" db="EMBL/GenBank/DDBJ databases">
        <authorList>
            <person name="Huq M.A."/>
        </authorList>
    </citation>
    <scope>NUCLEOTIDE SEQUENCE [LARGE SCALE GENOMIC DNA]</scope>
    <source>
        <strain evidence="5 6">MAH-25</strain>
    </source>
</reference>
<organism evidence="5 6">
    <name type="scientific">Ramlibacter pinisoli</name>
    <dbReference type="NCBI Taxonomy" id="2682844"/>
    <lineage>
        <taxon>Bacteria</taxon>
        <taxon>Pseudomonadati</taxon>
        <taxon>Pseudomonadota</taxon>
        <taxon>Betaproteobacteria</taxon>
        <taxon>Burkholderiales</taxon>
        <taxon>Comamonadaceae</taxon>
        <taxon>Ramlibacter</taxon>
    </lineage>
</organism>
<dbReference type="Gene3D" id="2.40.290.10">
    <property type="match status" value="1"/>
</dbReference>